<dbReference type="GO" id="GO:0071978">
    <property type="term" value="P:bacterial-type flagellum-dependent swarming motility"/>
    <property type="evidence" value="ECO:0007669"/>
    <property type="project" value="TreeGrafter"/>
</dbReference>
<dbReference type="PANTHER" id="PTHR35091:SF2">
    <property type="entry name" value="FLAGELLAR PROTEIN FLIL"/>
    <property type="match status" value="1"/>
</dbReference>
<comment type="function">
    <text evidence="1 10">Controls the rotational direction of flagella during chemotaxis.</text>
</comment>
<evidence type="ECO:0000313" key="12">
    <source>
        <dbReference type="EMBL" id="RRN45142.1"/>
    </source>
</evidence>
<dbReference type="GO" id="GO:0009425">
    <property type="term" value="C:bacterial-type flagellum basal body"/>
    <property type="evidence" value="ECO:0007669"/>
    <property type="project" value="InterPro"/>
</dbReference>
<name>A0A426FR17_9BURK</name>
<evidence type="ECO:0000256" key="9">
    <source>
        <dbReference type="ARBA" id="ARBA00023136"/>
    </source>
</evidence>
<dbReference type="PANTHER" id="PTHR35091">
    <property type="entry name" value="FLAGELLAR PROTEIN FLIL"/>
    <property type="match status" value="1"/>
</dbReference>
<keyword evidence="10" id="KW-0997">Cell inner membrane</keyword>
<keyword evidence="8 10" id="KW-1133">Transmembrane helix</keyword>
<feature type="region of interest" description="Disordered" evidence="11">
    <location>
        <begin position="1"/>
        <end position="21"/>
    </location>
</feature>
<keyword evidence="4" id="KW-1003">Cell membrane</keyword>
<reference evidence="12 13" key="1">
    <citation type="submission" date="2018-11" db="EMBL/GenBank/DDBJ databases">
        <title>Genome sequencing of Lautropia sp. KCOM 2505 (= ChDC F240).</title>
        <authorList>
            <person name="Kook J.-K."/>
            <person name="Park S.-N."/>
            <person name="Lim Y.K."/>
        </authorList>
    </citation>
    <scope>NUCLEOTIDE SEQUENCE [LARGE SCALE GENOMIC DNA]</scope>
    <source>
        <strain evidence="12 13">KCOM 2505</strain>
    </source>
</reference>
<keyword evidence="7 10" id="KW-0283">Flagellar rotation</keyword>
<evidence type="ECO:0000256" key="10">
    <source>
        <dbReference type="RuleBase" id="RU364125"/>
    </source>
</evidence>
<dbReference type="GO" id="GO:0006935">
    <property type="term" value="P:chemotaxis"/>
    <property type="evidence" value="ECO:0007669"/>
    <property type="project" value="UniProtKB-KW"/>
</dbReference>
<comment type="similarity">
    <text evidence="3 10">Belongs to the FliL family.</text>
</comment>
<keyword evidence="9 10" id="KW-0472">Membrane</keyword>
<evidence type="ECO:0000256" key="5">
    <source>
        <dbReference type="ARBA" id="ARBA00022500"/>
    </source>
</evidence>
<evidence type="ECO:0000256" key="8">
    <source>
        <dbReference type="ARBA" id="ARBA00022989"/>
    </source>
</evidence>
<dbReference type="GO" id="GO:0005886">
    <property type="term" value="C:plasma membrane"/>
    <property type="evidence" value="ECO:0007669"/>
    <property type="project" value="UniProtKB-SubCell"/>
</dbReference>
<evidence type="ECO:0000256" key="2">
    <source>
        <dbReference type="ARBA" id="ARBA00004162"/>
    </source>
</evidence>
<evidence type="ECO:0000313" key="13">
    <source>
        <dbReference type="Proteomes" id="UP000270261"/>
    </source>
</evidence>
<dbReference type="EMBL" id="RRUE01000001">
    <property type="protein sequence ID" value="RRN45142.1"/>
    <property type="molecule type" value="Genomic_DNA"/>
</dbReference>
<keyword evidence="5 10" id="KW-0145">Chemotaxis</keyword>
<dbReference type="AlphaFoldDB" id="A0A426FR17"/>
<feature type="transmembrane region" description="Helical" evidence="10">
    <location>
        <begin position="29"/>
        <end position="49"/>
    </location>
</feature>
<evidence type="ECO:0000256" key="7">
    <source>
        <dbReference type="ARBA" id="ARBA00022779"/>
    </source>
</evidence>
<evidence type="ECO:0000256" key="1">
    <source>
        <dbReference type="ARBA" id="ARBA00002254"/>
    </source>
</evidence>
<dbReference type="Pfam" id="PF03748">
    <property type="entry name" value="FliL"/>
    <property type="match status" value="1"/>
</dbReference>
<accession>A0A426FR17</accession>
<sequence>MPFQPGIHFMSGKTEDKADDGKKKGGKGLLIGILAVVLAGGGGAGWFFLKPPKDPDAEKLALYKASAEPVFVKLDPFTVNLADEGGDRMAQLEVVLQMQNQHAESELKKVMPVVRNSVLKLASAQKADQLLTEKGKEALAESIKARTAEAIAWDKATGGHGDDKKAAAPAGSPLIVVPGPVVAVLFNQLLVQ</sequence>
<gene>
    <name evidence="12" type="ORF">EHV23_02545</name>
</gene>
<proteinExistence type="inferred from homology"/>
<keyword evidence="13" id="KW-1185">Reference proteome</keyword>
<evidence type="ECO:0000256" key="11">
    <source>
        <dbReference type="SAM" id="MobiDB-lite"/>
    </source>
</evidence>
<comment type="caution">
    <text evidence="12">The sequence shown here is derived from an EMBL/GenBank/DDBJ whole genome shotgun (WGS) entry which is preliminary data.</text>
</comment>
<organism evidence="12 13">
    <name type="scientific">Lautropia dentalis</name>
    <dbReference type="NCBI Taxonomy" id="2490857"/>
    <lineage>
        <taxon>Bacteria</taxon>
        <taxon>Pseudomonadati</taxon>
        <taxon>Pseudomonadota</taxon>
        <taxon>Betaproteobacteria</taxon>
        <taxon>Burkholderiales</taxon>
        <taxon>Burkholderiaceae</taxon>
        <taxon>Lautropia</taxon>
    </lineage>
</organism>
<evidence type="ECO:0000256" key="4">
    <source>
        <dbReference type="ARBA" id="ARBA00022475"/>
    </source>
</evidence>
<dbReference type="InterPro" id="IPR005503">
    <property type="entry name" value="FliL"/>
</dbReference>
<protein>
    <recommendedName>
        <fullName evidence="10">Flagellar protein FliL</fullName>
    </recommendedName>
</protein>
<evidence type="ECO:0000256" key="3">
    <source>
        <dbReference type="ARBA" id="ARBA00008281"/>
    </source>
</evidence>
<evidence type="ECO:0000256" key="6">
    <source>
        <dbReference type="ARBA" id="ARBA00022692"/>
    </source>
</evidence>
<keyword evidence="6 10" id="KW-0812">Transmembrane</keyword>
<dbReference type="Proteomes" id="UP000270261">
    <property type="component" value="Unassembled WGS sequence"/>
</dbReference>
<comment type="subcellular location">
    <subcellularLocation>
        <location evidence="10">Cell inner membrane</location>
    </subcellularLocation>
    <subcellularLocation>
        <location evidence="2">Cell membrane</location>
        <topology evidence="2">Single-pass membrane protein</topology>
    </subcellularLocation>
</comment>